<name>A0ACC2WYL0_9TREE</name>
<proteinExistence type="predicted"/>
<dbReference type="Proteomes" id="UP001234202">
    <property type="component" value="Unassembled WGS sequence"/>
</dbReference>
<gene>
    <name evidence="1" type="ORF">QFC24_006725</name>
</gene>
<sequence length="495" mass="53621">MSCLEGARILYIIATTFSLPPTCLATLDESINSYTAILSTTDSPLCKIDAGFNLAVGLAQMADWVEEGLSAGVVSGKDKHVLTLRERALALLYDVAHVQETYLAEHAAEQGDEGEMERAGSAAEVSAHDDENDDGEESPATYEEHVPTPLALVETFFEMIDTTTSIWASLSPSSGLNDLPTRYTPGAIDQMLDRCTTLAQQAGDLSLDGMVVMKRLETALVATDYQQDLQLSPLVDRVKGVWQTAIAKDSAIDDETRIACAEVLMDVESYLARRTQDPTQIWQHLSAATQIATTSLGIPPPITISPLSGASTLLNLSTFSLRRALVSIDHPTFSASTTHRKQLLANAEVYANRGLKELAWTGLASEAVGVGAGSKTLSIGVPSASSNTESLTLPPVSGWDRESLARNTVLSLLRSLYYQSILLTHDPAAVATAQRKADKLLSQLQALRRTEAQDRWLGAADVSRFVDVLEEEENAVRVEEQAFWQQFVQKLEATP</sequence>
<reference evidence="1" key="1">
    <citation type="submission" date="2023-04" db="EMBL/GenBank/DDBJ databases">
        <title>Draft Genome sequencing of Naganishia species isolated from polar environments using Oxford Nanopore Technology.</title>
        <authorList>
            <person name="Leo P."/>
            <person name="Venkateswaran K."/>
        </authorList>
    </citation>
    <scope>NUCLEOTIDE SEQUENCE</scope>
    <source>
        <strain evidence="1">DBVPG 5303</strain>
    </source>
</reference>
<organism evidence="1 2">
    <name type="scientific">Naganishia onofrii</name>
    <dbReference type="NCBI Taxonomy" id="1851511"/>
    <lineage>
        <taxon>Eukaryota</taxon>
        <taxon>Fungi</taxon>
        <taxon>Dikarya</taxon>
        <taxon>Basidiomycota</taxon>
        <taxon>Agaricomycotina</taxon>
        <taxon>Tremellomycetes</taxon>
        <taxon>Filobasidiales</taxon>
        <taxon>Filobasidiaceae</taxon>
        <taxon>Naganishia</taxon>
    </lineage>
</organism>
<evidence type="ECO:0000313" key="2">
    <source>
        <dbReference type="Proteomes" id="UP001234202"/>
    </source>
</evidence>
<comment type="caution">
    <text evidence="1">The sequence shown here is derived from an EMBL/GenBank/DDBJ whole genome shotgun (WGS) entry which is preliminary data.</text>
</comment>
<dbReference type="EMBL" id="JASBWV010000036">
    <property type="protein sequence ID" value="KAJ9116553.1"/>
    <property type="molecule type" value="Genomic_DNA"/>
</dbReference>
<evidence type="ECO:0000313" key="1">
    <source>
        <dbReference type="EMBL" id="KAJ9116553.1"/>
    </source>
</evidence>
<protein>
    <submittedName>
        <fullName evidence="1">Uncharacterized protein</fullName>
    </submittedName>
</protein>
<accession>A0ACC2WYL0</accession>
<keyword evidence="2" id="KW-1185">Reference proteome</keyword>